<dbReference type="SMART" id="SM00389">
    <property type="entry name" value="HOX"/>
    <property type="match status" value="1"/>
</dbReference>
<dbReference type="SUPFAM" id="SSF46689">
    <property type="entry name" value="Homeodomain-like"/>
    <property type="match status" value="1"/>
</dbReference>
<feature type="DNA-binding region" description="Homeobox" evidence="7">
    <location>
        <begin position="128"/>
        <end position="187"/>
    </location>
</feature>
<evidence type="ECO:0000256" key="5">
    <source>
        <dbReference type="ARBA" id="ARBA00023155"/>
    </source>
</evidence>
<dbReference type="PROSITE" id="PS00027">
    <property type="entry name" value="HOMEOBOX_1"/>
    <property type="match status" value="1"/>
</dbReference>
<protein>
    <recommendedName>
        <fullName evidence="10">Homeobox domain-containing protein</fullName>
    </recommendedName>
</protein>
<evidence type="ECO:0000256" key="9">
    <source>
        <dbReference type="SAM" id="MobiDB-lite"/>
    </source>
</evidence>
<evidence type="ECO:0000256" key="6">
    <source>
        <dbReference type="ARBA" id="ARBA00023242"/>
    </source>
</evidence>
<dbReference type="PROSITE" id="PS50071">
    <property type="entry name" value="HOMEOBOX_2"/>
    <property type="match status" value="1"/>
</dbReference>
<evidence type="ECO:0000313" key="11">
    <source>
        <dbReference type="EMBL" id="CAI5449207.1"/>
    </source>
</evidence>
<dbReference type="GO" id="GO:0000981">
    <property type="term" value="F:DNA-binding transcription factor activity, RNA polymerase II-specific"/>
    <property type="evidence" value="ECO:0007669"/>
    <property type="project" value="InterPro"/>
</dbReference>
<evidence type="ECO:0000256" key="4">
    <source>
        <dbReference type="ARBA" id="ARBA00023125"/>
    </source>
</evidence>
<evidence type="ECO:0000313" key="12">
    <source>
        <dbReference type="Proteomes" id="UP001152747"/>
    </source>
</evidence>
<comment type="subcellular location">
    <subcellularLocation>
        <location evidence="1 7 8">Nucleus</location>
    </subcellularLocation>
</comment>
<dbReference type="InterPro" id="IPR001356">
    <property type="entry name" value="HD"/>
</dbReference>
<dbReference type="OrthoDB" id="6159439at2759"/>
<organism evidence="11 12">
    <name type="scientific">Caenorhabditis angaria</name>
    <dbReference type="NCBI Taxonomy" id="860376"/>
    <lineage>
        <taxon>Eukaryota</taxon>
        <taxon>Metazoa</taxon>
        <taxon>Ecdysozoa</taxon>
        <taxon>Nematoda</taxon>
        <taxon>Chromadorea</taxon>
        <taxon>Rhabditida</taxon>
        <taxon>Rhabditina</taxon>
        <taxon>Rhabditomorpha</taxon>
        <taxon>Rhabditoidea</taxon>
        <taxon>Rhabditidae</taxon>
        <taxon>Peloderinae</taxon>
        <taxon>Caenorhabditis</taxon>
    </lineage>
</organism>
<keyword evidence="4 7" id="KW-0238">DNA-binding</keyword>
<sequence length="330" mass="36560">MDSSSLGVDGIGGAVAVLGGGAVTATQQPHHVVHHHTHRFSSHLVCTVSSLEHQPLLHHDQQPITSSLSALHHNPYAFNYSIPLPPTDSLKLPKLELNSLDVKKEESDTDVGSPTTSNGGGNGKIQKPRRQRTHFTSHQLTELENWFSRNRYPDMATREEIAIWINLTEPRVRVWFKNRRAKWRKRERNYVIDNGNGVGGNGSSGMVVVPTNQQHNQNQNQQKNNNLASLQSGFAPALLQGGVQLDDPSASFYGYGNGWQSPYAPRPNQSFNWNLKPTHFSTTTTTTSMASPSSNNRFLPNQTTYSQDKLKLMDSLSGTLGQAYQYNGPL</sequence>
<dbReference type="Gene3D" id="1.10.10.60">
    <property type="entry name" value="Homeodomain-like"/>
    <property type="match status" value="1"/>
</dbReference>
<feature type="compositionally biased region" description="Low complexity" evidence="9">
    <location>
        <begin position="282"/>
        <end position="294"/>
    </location>
</feature>
<evidence type="ECO:0000256" key="3">
    <source>
        <dbReference type="ARBA" id="ARBA00022473"/>
    </source>
</evidence>
<evidence type="ECO:0000256" key="1">
    <source>
        <dbReference type="ARBA" id="ARBA00004123"/>
    </source>
</evidence>
<dbReference type="GO" id="GO:0009653">
    <property type="term" value="P:anatomical structure morphogenesis"/>
    <property type="evidence" value="ECO:0007669"/>
    <property type="project" value="TreeGrafter"/>
</dbReference>
<evidence type="ECO:0000256" key="7">
    <source>
        <dbReference type="PROSITE-ProRule" id="PRU00108"/>
    </source>
</evidence>
<gene>
    <name evidence="11" type="ORF">CAMP_LOCUS11844</name>
</gene>
<dbReference type="Proteomes" id="UP001152747">
    <property type="component" value="Unassembled WGS sequence"/>
</dbReference>
<dbReference type="PRINTS" id="PR00024">
    <property type="entry name" value="HOMEOBOX"/>
</dbReference>
<dbReference type="GO" id="GO:0005634">
    <property type="term" value="C:nucleus"/>
    <property type="evidence" value="ECO:0007669"/>
    <property type="project" value="UniProtKB-SubCell"/>
</dbReference>
<keyword evidence="6 7" id="KW-0539">Nucleus</keyword>
<dbReference type="PANTHER" id="PTHR45882">
    <property type="entry name" value="PITUITARY HOMEOBOX HOMOLOG PTX1"/>
    <property type="match status" value="1"/>
</dbReference>
<dbReference type="InterPro" id="IPR017970">
    <property type="entry name" value="Homeobox_CS"/>
</dbReference>
<keyword evidence="5 7" id="KW-0371">Homeobox</keyword>
<reference evidence="11" key="1">
    <citation type="submission" date="2022-11" db="EMBL/GenBank/DDBJ databases">
        <authorList>
            <person name="Kikuchi T."/>
        </authorList>
    </citation>
    <scope>NUCLEOTIDE SEQUENCE</scope>
    <source>
        <strain evidence="11">PS1010</strain>
    </source>
</reference>
<feature type="domain" description="Homeobox" evidence="10">
    <location>
        <begin position="126"/>
        <end position="186"/>
    </location>
</feature>
<evidence type="ECO:0000256" key="8">
    <source>
        <dbReference type="RuleBase" id="RU000682"/>
    </source>
</evidence>
<dbReference type="EMBL" id="CANHGI010000004">
    <property type="protein sequence ID" value="CAI5449207.1"/>
    <property type="molecule type" value="Genomic_DNA"/>
</dbReference>
<proteinExistence type="inferred from homology"/>
<dbReference type="InterPro" id="IPR009057">
    <property type="entry name" value="Homeodomain-like_sf"/>
</dbReference>
<comment type="similarity">
    <text evidence="2">Belongs to the paired homeobox family. Bicoid subfamily.</text>
</comment>
<name>A0A9P1IQ76_9PELO</name>
<dbReference type="InterPro" id="IPR020479">
    <property type="entry name" value="HD_metazoa"/>
</dbReference>
<dbReference type="PANTHER" id="PTHR45882:SF3">
    <property type="entry name" value="PITUITARY HOMEOBOX HOMOLOG PTX1"/>
    <property type="match status" value="1"/>
</dbReference>
<keyword evidence="12" id="KW-1185">Reference proteome</keyword>
<comment type="caution">
    <text evidence="11">The sequence shown here is derived from an EMBL/GenBank/DDBJ whole genome shotgun (WGS) entry which is preliminary data.</text>
</comment>
<dbReference type="Pfam" id="PF00046">
    <property type="entry name" value="Homeodomain"/>
    <property type="match status" value="1"/>
</dbReference>
<dbReference type="AlphaFoldDB" id="A0A9P1IQ76"/>
<evidence type="ECO:0000259" key="10">
    <source>
        <dbReference type="PROSITE" id="PS50071"/>
    </source>
</evidence>
<feature type="region of interest" description="Disordered" evidence="9">
    <location>
        <begin position="282"/>
        <end position="301"/>
    </location>
</feature>
<keyword evidence="3" id="KW-0217">Developmental protein</keyword>
<dbReference type="CDD" id="cd00086">
    <property type="entry name" value="homeodomain"/>
    <property type="match status" value="1"/>
</dbReference>
<accession>A0A9P1IQ76</accession>
<evidence type="ECO:0000256" key="2">
    <source>
        <dbReference type="ARBA" id="ARBA00006503"/>
    </source>
</evidence>
<dbReference type="GO" id="GO:0000978">
    <property type="term" value="F:RNA polymerase II cis-regulatory region sequence-specific DNA binding"/>
    <property type="evidence" value="ECO:0007669"/>
    <property type="project" value="TreeGrafter"/>
</dbReference>
<feature type="region of interest" description="Disordered" evidence="9">
    <location>
        <begin position="101"/>
        <end position="134"/>
    </location>
</feature>
<dbReference type="FunFam" id="1.10.10.60:FF:000471">
    <property type="entry name" value="Homeobox domain protein"/>
    <property type="match status" value="1"/>
</dbReference>